<keyword evidence="1 6" id="KW-0597">Phosphoprotein</keyword>
<comment type="caution">
    <text evidence="10">The sequence shown here is derived from an EMBL/GenBank/DDBJ whole genome shotgun (WGS) entry which is preliminary data.</text>
</comment>
<dbReference type="SMART" id="SM00448">
    <property type="entry name" value="REC"/>
    <property type="match status" value="1"/>
</dbReference>
<dbReference type="PROSITE" id="PS51755">
    <property type="entry name" value="OMPR_PHOB"/>
    <property type="match status" value="1"/>
</dbReference>
<keyword evidence="4 7" id="KW-0238">DNA-binding</keyword>
<dbReference type="SUPFAM" id="SSF52172">
    <property type="entry name" value="CheY-like"/>
    <property type="match status" value="1"/>
</dbReference>
<name>A0ABR8NU00_9GAMM</name>
<evidence type="ECO:0000256" key="1">
    <source>
        <dbReference type="ARBA" id="ARBA00022553"/>
    </source>
</evidence>
<reference evidence="10 11" key="1">
    <citation type="submission" date="2020-09" db="EMBL/GenBank/DDBJ databases">
        <title>Marinomonas sp. nov., isolated from the cysticercosis algae of Qingdao, China.</title>
        <authorList>
            <person name="Sun X."/>
        </authorList>
    </citation>
    <scope>NUCLEOTIDE SEQUENCE [LARGE SCALE GENOMIC DNA]</scope>
    <source>
        <strain evidence="10 11">SM2066</strain>
    </source>
</reference>
<dbReference type="Pfam" id="PF00072">
    <property type="entry name" value="Response_reg"/>
    <property type="match status" value="1"/>
</dbReference>
<organism evidence="10 11">
    <name type="scientific">Marinomonas colpomeniae</name>
    <dbReference type="NCBI Taxonomy" id="2774408"/>
    <lineage>
        <taxon>Bacteria</taxon>
        <taxon>Pseudomonadati</taxon>
        <taxon>Pseudomonadota</taxon>
        <taxon>Gammaproteobacteria</taxon>
        <taxon>Oceanospirillales</taxon>
        <taxon>Oceanospirillaceae</taxon>
        <taxon>Marinomonas</taxon>
    </lineage>
</organism>
<dbReference type="Gene3D" id="6.10.250.690">
    <property type="match status" value="1"/>
</dbReference>
<dbReference type="InterPro" id="IPR016032">
    <property type="entry name" value="Sig_transdc_resp-reg_C-effctor"/>
</dbReference>
<feature type="domain" description="OmpR/PhoB-type" evidence="9">
    <location>
        <begin position="140"/>
        <end position="240"/>
    </location>
</feature>
<dbReference type="PANTHER" id="PTHR48111">
    <property type="entry name" value="REGULATOR OF RPOS"/>
    <property type="match status" value="1"/>
</dbReference>
<dbReference type="SUPFAM" id="SSF46894">
    <property type="entry name" value="C-terminal effector domain of the bipartite response regulators"/>
    <property type="match status" value="1"/>
</dbReference>
<protein>
    <submittedName>
        <fullName evidence="10">Response regulator transcription factor</fullName>
    </submittedName>
</protein>
<dbReference type="InterPro" id="IPR036388">
    <property type="entry name" value="WH-like_DNA-bd_sf"/>
</dbReference>
<feature type="domain" description="Response regulatory" evidence="8">
    <location>
        <begin position="5"/>
        <end position="118"/>
    </location>
</feature>
<gene>
    <name evidence="10" type="ORF">IF202_00550</name>
</gene>
<dbReference type="EMBL" id="JACYFC010000001">
    <property type="protein sequence ID" value="MBD5769527.1"/>
    <property type="molecule type" value="Genomic_DNA"/>
</dbReference>
<evidence type="ECO:0000313" key="10">
    <source>
        <dbReference type="EMBL" id="MBD5769527.1"/>
    </source>
</evidence>
<feature type="DNA-binding region" description="OmpR/PhoB-type" evidence="7">
    <location>
        <begin position="140"/>
        <end position="240"/>
    </location>
</feature>
<evidence type="ECO:0000256" key="3">
    <source>
        <dbReference type="ARBA" id="ARBA00023015"/>
    </source>
</evidence>
<feature type="modified residue" description="4-aspartylphosphate" evidence="6">
    <location>
        <position position="54"/>
    </location>
</feature>
<dbReference type="InterPro" id="IPR001789">
    <property type="entry name" value="Sig_transdc_resp-reg_receiver"/>
</dbReference>
<dbReference type="Gene3D" id="3.40.50.2300">
    <property type="match status" value="1"/>
</dbReference>
<dbReference type="SMART" id="SM00862">
    <property type="entry name" value="Trans_reg_C"/>
    <property type="match status" value="1"/>
</dbReference>
<evidence type="ECO:0000313" key="11">
    <source>
        <dbReference type="Proteomes" id="UP000604161"/>
    </source>
</evidence>
<proteinExistence type="predicted"/>
<keyword evidence="3" id="KW-0805">Transcription regulation</keyword>
<evidence type="ECO:0000256" key="7">
    <source>
        <dbReference type="PROSITE-ProRule" id="PRU01091"/>
    </source>
</evidence>
<dbReference type="InterPro" id="IPR011006">
    <property type="entry name" value="CheY-like_superfamily"/>
</dbReference>
<dbReference type="Gene3D" id="1.10.10.10">
    <property type="entry name" value="Winged helix-like DNA-binding domain superfamily/Winged helix DNA-binding domain"/>
    <property type="match status" value="1"/>
</dbReference>
<evidence type="ECO:0000256" key="5">
    <source>
        <dbReference type="ARBA" id="ARBA00023163"/>
    </source>
</evidence>
<keyword evidence="2" id="KW-0902">Two-component regulatory system</keyword>
<keyword evidence="11" id="KW-1185">Reference proteome</keyword>
<dbReference type="Proteomes" id="UP000604161">
    <property type="component" value="Unassembled WGS sequence"/>
</dbReference>
<evidence type="ECO:0000256" key="4">
    <source>
        <dbReference type="ARBA" id="ARBA00023125"/>
    </source>
</evidence>
<sequence length="247" mass="28874">MKRIKILVVDDDSEILRFLTDFLQENEFETFSQNNGENVLEEIEKNEIDLLIIDLKLAGMNGLDISKKVAARYDIPIIMISGVNDDIEKIVGLESGLDDFIDKPFNPRLLLARIRSRLRRSNITQKDQNIDQEPLREVINSDLSFGDFFLNSKRCTLYRESEGFIELTNTEFRLLEYFVKHAGQIISRQDLSDELGLESSSYMMRSIDVLILRLRRKIELIPSKPKYLQTRRNRGYMFVIESENKNE</sequence>
<dbReference type="RefSeq" id="WP_191592928.1">
    <property type="nucleotide sequence ID" value="NZ_JACYFC010000001.1"/>
</dbReference>
<keyword evidence="5" id="KW-0804">Transcription</keyword>
<dbReference type="CDD" id="cd00383">
    <property type="entry name" value="trans_reg_C"/>
    <property type="match status" value="1"/>
</dbReference>
<dbReference type="PANTHER" id="PTHR48111:SF4">
    <property type="entry name" value="DNA-BINDING DUAL TRANSCRIPTIONAL REGULATOR OMPR"/>
    <property type="match status" value="1"/>
</dbReference>
<accession>A0ABR8NU00</accession>
<dbReference type="Pfam" id="PF00486">
    <property type="entry name" value="Trans_reg_C"/>
    <property type="match status" value="1"/>
</dbReference>
<dbReference type="InterPro" id="IPR001867">
    <property type="entry name" value="OmpR/PhoB-type_DNA-bd"/>
</dbReference>
<dbReference type="InterPro" id="IPR039420">
    <property type="entry name" value="WalR-like"/>
</dbReference>
<evidence type="ECO:0000259" key="9">
    <source>
        <dbReference type="PROSITE" id="PS51755"/>
    </source>
</evidence>
<evidence type="ECO:0000256" key="2">
    <source>
        <dbReference type="ARBA" id="ARBA00023012"/>
    </source>
</evidence>
<evidence type="ECO:0000256" key="6">
    <source>
        <dbReference type="PROSITE-ProRule" id="PRU00169"/>
    </source>
</evidence>
<dbReference type="PROSITE" id="PS50110">
    <property type="entry name" value="RESPONSE_REGULATORY"/>
    <property type="match status" value="1"/>
</dbReference>
<evidence type="ECO:0000259" key="8">
    <source>
        <dbReference type="PROSITE" id="PS50110"/>
    </source>
</evidence>